<proteinExistence type="predicted"/>
<sequence>MIKKILSRPIMNNSLYFLSLLFLTLSLPACSPKNEPEFIEVKTLKSITSPYFIKEFALIKYDNTCFLKTSAVLEDGSEINKSWGFTEGKVFLVDDNTPKTSSIDTNQSSPADQQLDQYIKQMKTNQEIGYIKSLLSAKSRNECEIK</sequence>
<dbReference type="eggNOG" id="ENOG5031SWJ">
    <property type="taxonomic scope" value="Bacteria"/>
</dbReference>
<comment type="caution">
    <text evidence="2">The sequence shown here is derived from an EMBL/GenBank/DDBJ whole genome shotgun (WGS) entry which is preliminary data.</text>
</comment>
<dbReference type="Proteomes" id="UP000013248">
    <property type="component" value="Unassembled WGS sequence"/>
</dbReference>
<protein>
    <recommendedName>
        <fullName evidence="4">Phosphoesterase</fullName>
    </recommendedName>
</protein>
<organism evidence="2 3">
    <name type="scientific">Acinetobacter modestus</name>
    <dbReference type="NCBI Taxonomy" id="1776740"/>
    <lineage>
        <taxon>Bacteria</taxon>
        <taxon>Pseudomonadati</taxon>
        <taxon>Pseudomonadota</taxon>
        <taxon>Gammaproteobacteria</taxon>
        <taxon>Moraxellales</taxon>
        <taxon>Moraxellaceae</taxon>
        <taxon>Acinetobacter</taxon>
    </lineage>
</organism>
<dbReference type="RefSeq" id="WP_005219587.1">
    <property type="nucleotide sequence ID" value="NZ_KB850089.1"/>
</dbReference>
<dbReference type="EMBL" id="APRP01000034">
    <property type="protein sequence ID" value="ENW98118.1"/>
    <property type="molecule type" value="Genomic_DNA"/>
</dbReference>
<keyword evidence="1" id="KW-0732">Signal</keyword>
<name>N9LPG6_9GAMM</name>
<dbReference type="STRING" id="1217705.F900_03592"/>
<reference evidence="2 3" key="1">
    <citation type="submission" date="2013-02" db="EMBL/GenBank/DDBJ databases">
        <title>The Genome Sequence of Acinetobacter sp. ANC 3862.</title>
        <authorList>
            <consortium name="The Broad Institute Genome Sequencing Platform"/>
            <consortium name="The Broad Institute Genome Sequencing Center for Infectious Disease"/>
            <person name="Cerqueira G."/>
            <person name="Feldgarden M."/>
            <person name="Courvalin P."/>
            <person name="Perichon B."/>
            <person name="Grillot-Courvalin C."/>
            <person name="Clermont D."/>
            <person name="Rocha E."/>
            <person name="Yoon E.-J."/>
            <person name="Nemec A."/>
            <person name="Walker B."/>
            <person name="Young S.K."/>
            <person name="Zeng Q."/>
            <person name="Gargeya S."/>
            <person name="Fitzgerald M."/>
            <person name="Haas B."/>
            <person name="Abouelleil A."/>
            <person name="Alvarado L."/>
            <person name="Arachchi H.M."/>
            <person name="Berlin A.M."/>
            <person name="Chapman S.B."/>
            <person name="Dewar J."/>
            <person name="Goldberg J."/>
            <person name="Griggs A."/>
            <person name="Gujja S."/>
            <person name="Hansen M."/>
            <person name="Howarth C."/>
            <person name="Imamovic A."/>
            <person name="Larimer J."/>
            <person name="McCowan C."/>
            <person name="Murphy C."/>
            <person name="Neiman D."/>
            <person name="Pearson M."/>
            <person name="Priest M."/>
            <person name="Roberts A."/>
            <person name="Saif S."/>
            <person name="Shea T."/>
            <person name="Sisk P."/>
            <person name="Sykes S."/>
            <person name="Wortman J."/>
            <person name="Nusbaum C."/>
            <person name="Birren B."/>
        </authorList>
    </citation>
    <scope>NUCLEOTIDE SEQUENCE [LARGE SCALE GENOMIC DNA]</scope>
    <source>
        <strain evidence="2 3">ANC 3862</strain>
    </source>
</reference>
<gene>
    <name evidence="2" type="ORF">F900_03592</name>
</gene>
<evidence type="ECO:0008006" key="4">
    <source>
        <dbReference type="Google" id="ProtNLM"/>
    </source>
</evidence>
<dbReference type="AlphaFoldDB" id="N9LPG6"/>
<evidence type="ECO:0000256" key="1">
    <source>
        <dbReference type="SAM" id="SignalP"/>
    </source>
</evidence>
<evidence type="ECO:0000313" key="2">
    <source>
        <dbReference type="EMBL" id="ENW98118.1"/>
    </source>
</evidence>
<evidence type="ECO:0000313" key="3">
    <source>
        <dbReference type="Proteomes" id="UP000013248"/>
    </source>
</evidence>
<feature type="chain" id="PRO_5004147097" description="Phosphoesterase" evidence="1">
    <location>
        <begin position="30"/>
        <end position="146"/>
    </location>
</feature>
<dbReference type="HOGENOM" id="CLU_1773385_0_0_6"/>
<accession>N9LPG6</accession>
<feature type="signal peptide" evidence="1">
    <location>
        <begin position="1"/>
        <end position="29"/>
    </location>
</feature>
<dbReference type="PATRIC" id="fig|1217705.3.peg.3484"/>